<reference evidence="2" key="2">
    <citation type="journal article" date="2019" name="IMA Fungus">
        <title>Genome sequencing and comparison of five Tilletia species to identify candidate genes for the detection of regulated species infecting wheat.</title>
        <authorList>
            <person name="Nguyen H.D.T."/>
            <person name="Sultana T."/>
            <person name="Kesanakurti P."/>
            <person name="Hambleton S."/>
        </authorList>
    </citation>
    <scope>NUCLEOTIDE SEQUENCE</scope>
    <source>
        <strain evidence="2">DAOMC 236416</strain>
    </source>
</reference>
<sequence>MEVHPERPNKYWFIDRTTDTRRNPVTGVSQLLCSWPPTFIDVDQFRRPKEAEARFKELVLLARDNRACSRANRASQSSPTNDEDDDHSDDGASIPDRAPSQRQASSTPTPTPVAHEPRPGHPYHRPKTLVPGPSSSRAPSHLPPRPRVNSHQPPKTPTFAVGGVRPISGLPARCSGLPPRPQRVRGMRGGSVEHRERSRRIQQ</sequence>
<dbReference type="Proteomes" id="UP000077521">
    <property type="component" value="Unassembled WGS sequence"/>
</dbReference>
<evidence type="ECO:0000313" key="2">
    <source>
        <dbReference type="EMBL" id="KAE8235530.1"/>
    </source>
</evidence>
<gene>
    <name evidence="2" type="ORF">A4X13_0g9461</name>
</gene>
<evidence type="ECO:0000256" key="1">
    <source>
        <dbReference type="SAM" id="MobiDB-lite"/>
    </source>
</evidence>
<evidence type="ECO:0000313" key="3">
    <source>
        <dbReference type="Proteomes" id="UP000077521"/>
    </source>
</evidence>
<proteinExistence type="predicted"/>
<comment type="caution">
    <text evidence="2">The sequence shown here is derived from an EMBL/GenBank/DDBJ whole genome shotgun (WGS) entry which is preliminary data.</text>
</comment>
<accession>A0A8T8S9I8</accession>
<dbReference type="AlphaFoldDB" id="A0A8T8S9I8"/>
<protein>
    <submittedName>
        <fullName evidence="2">Uncharacterized protein</fullName>
    </submittedName>
</protein>
<organism evidence="2 3">
    <name type="scientific">Tilletia indica</name>
    <dbReference type="NCBI Taxonomy" id="43049"/>
    <lineage>
        <taxon>Eukaryota</taxon>
        <taxon>Fungi</taxon>
        <taxon>Dikarya</taxon>
        <taxon>Basidiomycota</taxon>
        <taxon>Ustilaginomycotina</taxon>
        <taxon>Exobasidiomycetes</taxon>
        <taxon>Tilletiales</taxon>
        <taxon>Tilletiaceae</taxon>
        <taxon>Tilletia</taxon>
    </lineage>
</organism>
<reference evidence="2" key="1">
    <citation type="submission" date="2016-04" db="EMBL/GenBank/DDBJ databases">
        <authorList>
            <person name="Nguyen H.D."/>
            <person name="Samba Siva P."/>
            <person name="Cullis J."/>
            <person name="Levesque C.A."/>
            <person name="Hambleton S."/>
        </authorList>
    </citation>
    <scope>NUCLEOTIDE SEQUENCE</scope>
    <source>
        <strain evidence="2">DAOMC 236416</strain>
    </source>
</reference>
<name>A0A8T8S9I8_9BASI</name>
<keyword evidence="3" id="KW-1185">Reference proteome</keyword>
<feature type="region of interest" description="Disordered" evidence="1">
    <location>
        <begin position="68"/>
        <end position="203"/>
    </location>
</feature>
<feature type="non-terminal residue" evidence="2">
    <location>
        <position position="203"/>
    </location>
</feature>
<dbReference type="EMBL" id="LWDF02002715">
    <property type="protein sequence ID" value="KAE8235530.1"/>
    <property type="molecule type" value="Genomic_DNA"/>
</dbReference>